<sequence length="124" mass="14283">MKTASEILSIISNDSFLENVFHKDVDWDAELDARDADKFDTAWSSSYKKVDEIAPSENTVIREIREFVFKQTFRITQNSELAGYASDDFGLISKAFENKINMEFINSLWDSYLQGKFPNCSICE</sequence>
<proteinExistence type="predicted"/>
<dbReference type="OrthoDB" id="6903468at2"/>
<evidence type="ECO:0000313" key="1">
    <source>
        <dbReference type="EMBL" id="PSJ97320.1"/>
    </source>
</evidence>
<dbReference type="RefSeq" id="WP_106838580.1">
    <property type="nucleotide sequence ID" value="NZ_JBCNIW010000019.1"/>
</dbReference>
<protein>
    <submittedName>
        <fullName evidence="1">Uncharacterized protein</fullName>
    </submittedName>
</protein>
<accession>A0A2P7VDR7</accession>
<dbReference type="AlphaFoldDB" id="A0A2P7VDR7"/>
<name>A0A2P7VDR7_9BACL</name>
<dbReference type="EMBL" id="PXZM01000012">
    <property type="protein sequence ID" value="PSJ97320.1"/>
    <property type="molecule type" value="Genomic_DNA"/>
</dbReference>
<reference evidence="1 2" key="1">
    <citation type="submission" date="2018-03" db="EMBL/GenBank/DDBJ databases">
        <title>Brevisbacillus phylogenomics.</title>
        <authorList>
            <person name="Dunlap C."/>
        </authorList>
    </citation>
    <scope>NUCLEOTIDE SEQUENCE [LARGE SCALE GENOMIC DNA]</scope>
    <source>
        <strain evidence="1 2">NRRL NRS-1210</strain>
    </source>
</reference>
<dbReference type="Proteomes" id="UP000240419">
    <property type="component" value="Unassembled WGS sequence"/>
</dbReference>
<comment type="caution">
    <text evidence="1">The sequence shown here is derived from an EMBL/GenBank/DDBJ whole genome shotgun (WGS) entry which is preliminary data.</text>
</comment>
<evidence type="ECO:0000313" key="2">
    <source>
        <dbReference type="Proteomes" id="UP000240419"/>
    </source>
</evidence>
<keyword evidence="2" id="KW-1185">Reference proteome</keyword>
<organism evidence="1 2">
    <name type="scientific">Brevibacillus fortis</name>
    <dbReference type="NCBI Taxonomy" id="2126352"/>
    <lineage>
        <taxon>Bacteria</taxon>
        <taxon>Bacillati</taxon>
        <taxon>Bacillota</taxon>
        <taxon>Bacilli</taxon>
        <taxon>Bacillales</taxon>
        <taxon>Paenibacillaceae</taxon>
        <taxon>Brevibacillus</taxon>
    </lineage>
</organism>
<gene>
    <name evidence="1" type="ORF">C7R93_09375</name>
</gene>